<feature type="transmembrane region" description="Helical" evidence="6">
    <location>
        <begin position="162"/>
        <end position="181"/>
    </location>
</feature>
<dbReference type="PANTHER" id="PTHR42718:SF9">
    <property type="entry name" value="MAJOR FACILITATOR SUPERFAMILY MULTIDRUG TRANSPORTER MFSC"/>
    <property type="match status" value="1"/>
</dbReference>
<evidence type="ECO:0000256" key="5">
    <source>
        <dbReference type="ARBA" id="ARBA00023136"/>
    </source>
</evidence>
<dbReference type="Proteomes" id="UP000255352">
    <property type="component" value="Unassembled WGS sequence"/>
</dbReference>
<feature type="domain" description="Major facilitator superfamily (MFS) profile" evidence="7">
    <location>
        <begin position="1"/>
        <end position="224"/>
    </location>
</feature>
<organism evidence="8 9">
    <name type="scientific">Streptococcus infantarius</name>
    <dbReference type="NCBI Taxonomy" id="102684"/>
    <lineage>
        <taxon>Bacteria</taxon>
        <taxon>Bacillati</taxon>
        <taxon>Bacillota</taxon>
        <taxon>Bacilli</taxon>
        <taxon>Lactobacillales</taxon>
        <taxon>Streptococcaceae</taxon>
        <taxon>Streptococcus</taxon>
    </lineage>
</organism>
<evidence type="ECO:0000259" key="7">
    <source>
        <dbReference type="PROSITE" id="PS50850"/>
    </source>
</evidence>
<name>A0A380KR89_9STRE</name>
<dbReference type="GO" id="GO:0005886">
    <property type="term" value="C:plasma membrane"/>
    <property type="evidence" value="ECO:0007669"/>
    <property type="project" value="UniProtKB-SubCell"/>
</dbReference>
<sequence length="227" mass="24536">MVIVICRVFLFSILEQPIVNLSILKNGKFTGHVIAFFLFQIVNLGMSFIILNYIQLVNHSSSTVAGLLVFPGAIIGACFAPFSGRILDRLGAKKPIIFGVSMLVLALYLFSVFGRHLSNTWLMIFYIISMAGTGIAFGNIMTNGQKQVTLEERADANAFFNTLQQFAGAVGTTIASLIVALSQTNSAISFSAATAKGSRNAFIVLLILAVIQLIILLRVVDGKQKEA</sequence>
<accession>A0A380KR89</accession>
<keyword evidence="3 6" id="KW-0812">Transmembrane</keyword>
<protein>
    <submittedName>
        <fullName evidence="8">Transporter</fullName>
    </submittedName>
</protein>
<dbReference type="InterPro" id="IPR011701">
    <property type="entry name" value="MFS"/>
</dbReference>
<feature type="transmembrane region" description="Helical" evidence="6">
    <location>
        <begin position="66"/>
        <end position="84"/>
    </location>
</feature>
<feature type="transmembrane region" description="Helical" evidence="6">
    <location>
        <begin position="33"/>
        <end position="54"/>
    </location>
</feature>
<feature type="transmembrane region" description="Helical" evidence="6">
    <location>
        <begin position="96"/>
        <end position="114"/>
    </location>
</feature>
<comment type="subcellular location">
    <subcellularLocation>
        <location evidence="1">Cell membrane</location>
        <topology evidence="1">Multi-pass membrane protein</topology>
    </subcellularLocation>
</comment>
<evidence type="ECO:0000256" key="3">
    <source>
        <dbReference type="ARBA" id="ARBA00022692"/>
    </source>
</evidence>
<evidence type="ECO:0000256" key="2">
    <source>
        <dbReference type="ARBA" id="ARBA00022448"/>
    </source>
</evidence>
<dbReference type="PROSITE" id="PS50850">
    <property type="entry name" value="MFS"/>
    <property type="match status" value="1"/>
</dbReference>
<keyword evidence="5 6" id="KW-0472">Membrane</keyword>
<feature type="transmembrane region" description="Helical" evidence="6">
    <location>
        <begin position="120"/>
        <end position="141"/>
    </location>
</feature>
<evidence type="ECO:0000256" key="4">
    <source>
        <dbReference type="ARBA" id="ARBA00022989"/>
    </source>
</evidence>
<proteinExistence type="predicted"/>
<dbReference type="Pfam" id="PF07690">
    <property type="entry name" value="MFS_1"/>
    <property type="match status" value="1"/>
</dbReference>
<dbReference type="PANTHER" id="PTHR42718">
    <property type="entry name" value="MAJOR FACILITATOR SUPERFAMILY MULTIDRUG TRANSPORTER MFSC"/>
    <property type="match status" value="1"/>
</dbReference>
<dbReference type="GO" id="GO:0022857">
    <property type="term" value="F:transmembrane transporter activity"/>
    <property type="evidence" value="ECO:0007669"/>
    <property type="project" value="InterPro"/>
</dbReference>
<dbReference type="InterPro" id="IPR020846">
    <property type="entry name" value="MFS_dom"/>
</dbReference>
<dbReference type="InterPro" id="IPR036259">
    <property type="entry name" value="MFS_trans_sf"/>
</dbReference>
<dbReference type="SUPFAM" id="SSF103473">
    <property type="entry name" value="MFS general substrate transporter"/>
    <property type="match status" value="1"/>
</dbReference>
<dbReference type="AlphaFoldDB" id="A0A380KR89"/>
<evidence type="ECO:0000256" key="1">
    <source>
        <dbReference type="ARBA" id="ARBA00004651"/>
    </source>
</evidence>
<dbReference type="Gene3D" id="1.20.1250.20">
    <property type="entry name" value="MFS general substrate transporter like domains"/>
    <property type="match status" value="1"/>
</dbReference>
<keyword evidence="2" id="KW-0813">Transport</keyword>
<evidence type="ECO:0000256" key="6">
    <source>
        <dbReference type="SAM" id="Phobius"/>
    </source>
</evidence>
<reference evidence="8 9" key="1">
    <citation type="submission" date="2018-06" db="EMBL/GenBank/DDBJ databases">
        <authorList>
            <consortium name="Pathogen Informatics"/>
            <person name="Doyle S."/>
        </authorList>
    </citation>
    <scope>NUCLEOTIDE SEQUENCE [LARGE SCALE GENOMIC DNA]</scope>
    <source>
        <strain evidence="8 9">NCTC13760</strain>
    </source>
</reference>
<dbReference type="EMBL" id="UHFP01000001">
    <property type="protein sequence ID" value="SUN68970.1"/>
    <property type="molecule type" value="Genomic_DNA"/>
</dbReference>
<gene>
    <name evidence="8" type="ORF">NCTC13760_01672</name>
</gene>
<evidence type="ECO:0000313" key="8">
    <source>
        <dbReference type="EMBL" id="SUN68970.1"/>
    </source>
</evidence>
<keyword evidence="4 6" id="KW-1133">Transmembrane helix</keyword>
<evidence type="ECO:0000313" key="9">
    <source>
        <dbReference type="Proteomes" id="UP000255352"/>
    </source>
</evidence>
<feature type="transmembrane region" description="Helical" evidence="6">
    <location>
        <begin position="201"/>
        <end position="220"/>
    </location>
</feature>
<dbReference type="STRING" id="102684.AU079_07425"/>